<accession>A0AA38SS74</accession>
<proteinExistence type="predicted"/>
<dbReference type="PANTHER" id="PTHR42648">
    <property type="entry name" value="TRANSPOSASE, PUTATIVE-RELATED"/>
    <property type="match status" value="1"/>
</dbReference>
<dbReference type="InterPro" id="IPR012337">
    <property type="entry name" value="RNaseH-like_sf"/>
</dbReference>
<dbReference type="SUPFAM" id="SSF53098">
    <property type="entry name" value="Ribonuclease H-like"/>
    <property type="match status" value="1"/>
</dbReference>
<feature type="domain" description="Integrase catalytic" evidence="1">
    <location>
        <begin position="1"/>
        <end position="86"/>
    </location>
</feature>
<organism evidence="2 3">
    <name type="scientific">Centaurea solstitialis</name>
    <name type="common">yellow star-thistle</name>
    <dbReference type="NCBI Taxonomy" id="347529"/>
    <lineage>
        <taxon>Eukaryota</taxon>
        <taxon>Viridiplantae</taxon>
        <taxon>Streptophyta</taxon>
        <taxon>Embryophyta</taxon>
        <taxon>Tracheophyta</taxon>
        <taxon>Spermatophyta</taxon>
        <taxon>Magnoliopsida</taxon>
        <taxon>eudicotyledons</taxon>
        <taxon>Gunneridae</taxon>
        <taxon>Pentapetalae</taxon>
        <taxon>asterids</taxon>
        <taxon>campanulids</taxon>
        <taxon>Asterales</taxon>
        <taxon>Asteraceae</taxon>
        <taxon>Carduoideae</taxon>
        <taxon>Cardueae</taxon>
        <taxon>Centaureinae</taxon>
        <taxon>Centaurea</taxon>
    </lineage>
</organism>
<dbReference type="AlphaFoldDB" id="A0AA38SS74"/>
<dbReference type="InterPro" id="IPR001584">
    <property type="entry name" value="Integrase_cat-core"/>
</dbReference>
<keyword evidence="3" id="KW-1185">Reference proteome</keyword>
<dbReference type="InterPro" id="IPR039537">
    <property type="entry name" value="Retrotran_Ty1/copia-like"/>
</dbReference>
<dbReference type="GO" id="GO:0003676">
    <property type="term" value="F:nucleic acid binding"/>
    <property type="evidence" value="ECO:0007669"/>
    <property type="project" value="InterPro"/>
</dbReference>
<evidence type="ECO:0000259" key="1">
    <source>
        <dbReference type="PROSITE" id="PS50994"/>
    </source>
</evidence>
<dbReference type="Gene3D" id="3.30.420.10">
    <property type="entry name" value="Ribonuclease H-like superfamily/Ribonuclease H"/>
    <property type="match status" value="1"/>
</dbReference>
<dbReference type="EMBL" id="JARYMX010000006">
    <property type="protein sequence ID" value="KAJ9543963.1"/>
    <property type="molecule type" value="Genomic_DNA"/>
</dbReference>
<reference evidence="2" key="1">
    <citation type="submission" date="2023-03" db="EMBL/GenBank/DDBJ databases">
        <title>Chromosome-scale reference genome and RAD-based genetic map of yellow starthistle (Centaurea solstitialis) reveal putative structural variation and QTLs associated with invader traits.</title>
        <authorList>
            <person name="Reatini B."/>
            <person name="Cang F.A."/>
            <person name="Jiang Q."/>
            <person name="Mckibben M.T.W."/>
            <person name="Barker M.S."/>
            <person name="Rieseberg L.H."/>
            <person name="Dlugosch K.M."/>
        </authorList>
    </citation>
    <scope>NUCLEOTIDE SEQUENCE</scope>
    <source>
        <strain evidence="2">CAN-66</strain>
        <tissue evidence="2">Leaf</tissue>
    </source>
</reference>
<comment type="caution">
    <text evidence="2">The sequence shown here is derived from an EMBL/GenBank/DDBJ whole genome shotgun (WGS) entry which is preliminary data.</text>
</comment>
<sequence length="184" mass="21255">MECGIVSQLTPPYTPQMNGVSEKRNRTLLDMVRSMMCRSTLPVSLWGHALKTAAHILNRVSTKLVEKNSYKIWTSKKPKLYFLKIWGCEVLEAIEWKSTKSCEKVGKKCKSDPERFRVREPYSFARRDVKFLEDSCFLADFTLEFRSLAPRSRLLHVNQPPLPLIPVTRSKVIKSKKKTPKSLP</sequence>
<dbReference type="Proteomes" id="UP001172457">
    <property type="component" value="Chromosome 6"/>
</dbReference>
<evidence type="ECO:0000313" key="3">
    <source>
        <dbReference type="Proteomes" id="UP001172457"/>
    </source>
</evidence>
<dbReference type="InterPro" id="IPR036397">
    <property type="entry name" value="RNaseH_sf"/>
</dbReference>
<dbReference type="PROSITE" id="PS50994">
    <property type="entry name" value="INTEGRASE"/>
    <property type="match status" value="1"/>
</dbReference>
<evidence type="ECO:0000313" key="2">
    <source>
        <dbReference type="EMBL" id="KAJ9543963.1"/>
    </source>
</evidence>
<protein>
    <recommendedName>
        <fullName evidence="1">Integrase catalytic domain-containing protein</fullName>
    </recommendedName>
</protein>
<name>A0AA38SS74_9ASTR</name>
<dbReference type="PANTHER" id="PTHR42648:SF27">
    <property type="entry name" value="RNA-DIRECTED DNA POLYMERASE"/>
    <property type="match status" value="1"/>
</dbReference>
<gene>
    <name evidence="2" type="ORF">OSB04_023670</name>
</gene>
<dbReference type="GO" id="GO:0015074">
    <property type="term" value="P:DNA integration"/>
    <property type="evidence" value="ECO:0007669"/>
    <property type="project" value="InterPro"/>
</dbReference>